<proteinExistence type="inferred from homology"/>
<name>A0A4R5A7Q3_9ACTN</name>
<organism evidence="4 5">
    <name type="scientific">Actinomadura rubrisoli</name>
    <dbReference type="NCBI Taxonomy" id="2530368"/>
    <lineage>
        <taxon>Bacteria</taxon>
        <taxon>Bacillati</taxon>
        <taxon>Actinomycetota</taxon>
        <taxon>Actinomycetes</taxon>
        <taxon>Streptosporangiales</taxon>
        <taxon>Thermomonosporaceae</taxon>
        <taxon>Actinomadura</taxon>
    </lineage>
</organism>
<evidence type="ECO:0000313" key="4">
    <source>
        <dbReference type="EMBL" id="TDD66674.1"/>
    </source>
</evidence>
<dbReference type="OrthoDB" id="3759589at2"/>
<feature type="transmembrane region" description="Helical" evidence="2">
    <location>
        <begin position="46"/>
        <end position="67"/>
    </location>
</feature>
<evidence type="ECO:0000256" key="1">
    <source>
        <dbReference type="ARBA" id="ARBA00006068"/>
    </source>
</evidence>
<keyword evidence="2" id="KW-0472">Membrane</keyword>
<dbReference type="PANTHER" id="PTHR33392">
    <property type="entry name" value="POLYISOPRENYL-TEICHOIC ACID--PEPTIDOGLYCAN TEICHOIC ACID TRANSFERASE TAGU"/>
    <property type="match status" value="1"/>
</dbReference>
<accession>A0A4R5A7Q3</accession>
<dbReference type="Gene3D" id="3.40.630.190">
    <property type="entry name" value="LCP protein"/>
    <property type="match status" value="1"/>
</dbReference>
<comment type="caution">
    <text evidence="4">The sequence shown here is derived from an EMBL/GenBank/DDBJ whole genome shotgun (WGS) entry which is preliminary data.</text>
</comment>
<dbReference type="Pfam" id="PF03816">
    <property type="entry name" value="LytR_cpsA_psr"/>
    <property type="match status" value="1"/>
</dbReference>
<protein>
    <submittedName>
        <fullName evidence="4">LytR family transcriptional regulator</fullName>
    </submittedName>
</protein>
<keyword evidence="2" id="KW-1133">Transmembrane helix</keyword>
<comment type="similarity">
    <text evidence="1">Belongs to the LytR/CpsA/Psr (LCP) family.</text>
</comment>
<reference evidence="4 5" key="1">
    <citation type="submission" date="2019-03" db="EMBL/GenBank/DDBJ databases">
        <title>Draft genome sequences of novel Actinobacteria.</title>
        <authorList>
            <person name="Sahin N."/>
            <person name="Ay H."/>
            <person name="Saygin H."/>
        </authorList>
    </citation>
    <scope>NUCLEOTIDE SEQUENCE [LARGE SCALE GENOMIC DNA]</scope>
    <source>
        <strain evidence="4 5">H3C3</strain>
    </source>
</reference>
<dbReference type="PANTHER" id="PTHR33392:SF6">
    <property type="entry name" value="POLYISOPRENYL-TEICHOIC ACID--PEPTIDOGLYCAN TEICHOIC ACID TRANSFERASE TAGU"/>
    <property type="match status" value="1"/>
</dbReference>
<evidence type="ECO:0000313" key="5">
    <source>
        <dbReference type="Proteomes" id="UP000294513"/>
    </source>
</evidence>
<keyword evidence="2" id="KW-0812">Transmembrane</keyword>
<dbReference type="Proteomes" id="UP000294513">
    <property type="component" value="Unassembled WGS sequence"/>
</dbReference>
<dbReference type="NCBIfam" id="TIGR00350">
    <property type="entry name" value="lytR_cpsA_psr"/>
    <property type="match status" value="1"/>
</dbReference>
<gene>
    <name evidence="4" type="ORF">E1298_40115</name>
</gene>
<dbReference type="InterPro" id="IPR050922">
    <property type="entry name" value="LytR/CpsA/Psr_CW_biosynth"/>
</dbReference>
<dbReference type="EMBL" id="SMKU01000378">
    <property type="protein sequence ID" value="TDD66674.1"/>
    <property type="molecule type" value="Genomic_DNA"/>
</dbReference>
<sequence>MDDLKMLRGLGRELEHEPPGSLVRQRQRLVDAARGRPRKVRLPSRWALVGMVAVVTAALIVVPAVLLRKGDLRPVDQPNPFAAGSGKMLNVLIMGSDARSRGGPARSDTLVLVHLPADRKHVRAVSVPRDSLVRIPACRTAEGKLVSGGTGPINAAFTLGGAPCTQRTIESLTGVRIDSTVTIDFGGFKKMVDALGGVEVTLPKAVTDKRTGLSLPAGRQRLDGTRALAYVRVRHGLGDGSDLSRVERQQRFMASLLRQAKSQQLRNPVRFVRFLAAAAGSVTTHPRLDVPALEAIARSLEKTGADAVTFSTVPVSPSPHDPNRLAWDRDAAAALFAQFKAEN</sequence>
<dbReference type="RefSeq" id="WP_131902619.1">
    <property type="nucleotide sequence ID" value="NZ_SMKU01000378.1"/>
</dbReference>
<dbReference type="AlphaFoldDB" id="A0A4R5A7Q3"/>
<dbReference type="InterPro" id="IPR004474">
    <property type="entry name" value="LytR_CpsA_psr"/>
</dbReference>
<feature type="domain" description="Cell envelope-related transcriptional attenuator" evidence="3">
    <location>
        <begin position="106"/>
        <end position="261"/>
    </location>
</feature>
<evidence type="ECO:0000259" key="3">
    <source>
        <dbReference type="Pfam" id="PF03816"/>
    </source>
</evidence>
<evidence type="ECO:0000256" key="2">
    <source>
        <dbReference type="SAM" id="Phobius"/>
    </source>
</evidence>
<keyword evidence="5" id="KW-1185">Reference proteome</keyword>